<name>A0AA88J0J0_FICCA</name>
<dbReference type="EMBL" id="BTGU01000066">
    <property type="protein sequence ID" value="GMN56837.1"/>
    <property type="molecule type" value="Genomic_DNA"/>
</dbReference>
<keyword evidence="4" id="KW-1185">Reference proteome</keyword>
<reference evidence="3" key="1">
    <citation type="submission" date="2023-07" db="EMBL/GenBank/DDBJ databases">
        <title>draft genome sequence of fig (Ficus carica).</title>
        <authorList>
            <person name="Takahashi T."/>
            <person name="Nishimura K."/>
        </authorList>
    </citation>
    <scope>NUCLEOTIDE SEQUENCE</scope>
</reference>
<dbReference type="AlphaFoldDB" id="A0AA88J0J0"/>
<gene>
    <name evidence="2" type="ORF">TIFTF001_025950</name>
    <name evidence="3" type="ORF">TIFTF001_027638</name>
</gene>
<accession>A0AA88J0J0</accession>
<organism evidence="3 4">
    <name type="scientific">Ficus carica</name>
    <name type="common">Common fig</name>
    <dbReference type="NCBI Taxonomy" id="3494"/>
    <lineage>
        <taxon>Eukaryota</taxon>
        <taxon>Viridiplantae</taxon>
        <taxon>Streptophyta</taxon>
        <taxon>Embryophyta</taxon>
        <taxon>Tracheophyta</taxon>
        <taxon>Spermatophyta</taxon>
        <taxon>Magnoliopsida</taxon>
        <taxon>eudicotyledons</taxon>
        <taxon>Gunneridae</taxon>
        <taxon>Pentapetalae</taxon>
        <taxon>rosids</taxon>
        <taxon>fabids</taxon>
        <taxon>Rosales</taxon>
        <taxon>Moraceae</taxon>
        <taxon>Ficeae</taxon>
        <taxon>Ficus</taxon>
    </lineage>
</organism>
<evidence type="ECO:0000313" key="4">
    <source>
        <dbReference type="Proteomes" id="UP001187192"/>
    </source>
</evidence>
<evidence type="ECO:0000256" key="1">
    <source>
        <dbReference type="SAM" id="MobiDB-lite"/>
    </source>
</evidence>
<evidence type="ECO:0000313" key="2">
    <source>
        <dbReference type="EMBL" id="GMN56837.1"/>
    </source>
</evidence>
<sequence>MEIKIQLKPSRHPYLAVGEAASDDHGGDGESKPPSTSLSLLSSLLFAITIRVFDFHCEIYNLRLLATLSPCPPPTQTPARSPQPPPPPPPGNPEERTRPMVVSL</sequence>
<feature type="region of interest" description="Disordered" evidence="1">
    <location>
        <begin position="1"/>
        <end position="37"/>
    </location>
</feature>
<comment type="caution">
    <text evidence="3">The sequence shown here is derived from an EMBL/GenBank/DDBJ whole genome shotgun (WGS) entry which is preliminary data.</text>
</comment>
<feature type="region of interest" description="Disordered" evidence="1">
    <location>
        <begin position="70"/>
        <end position="104"/>
    </location>
</feature>
<evidence type="ECO:0000313" key="3">
    <source>
        <dbReference type="EMBL" id="GMN58536.1"/>
    </source>
</evidence>
<feature type="compositionally biased region" description="Pro residues" evidence="1">
    <location>
        <begin position="70"/>
        <end position="92"/>
    </location>
</feature>
<proteinExistence type="predicted"/>
<dbReference type="Proteomes" id="UP001187192">
    <property type="component" value="Unassembled WGS sequence"/>
</dbReference>
<protein>
    <submittedName>
        <fullName evidence="3">Uncharacterized protein</fullName>
    </submittedName>
</protein>
<feature type="compositionally biased region" description="Basic and acidic residues" evidence="1">
    <location>
        <begin position="22"/>
        <end position="31"/>
    </location>
</feature>
<dbReference type="EMBL" id="BTGU01000079">
    <property type="protein sequence ID" value="GMN58536.1"/>
    <property type="molecule type" value="Genomic_DNA"/>
</dbReference>